<dbReference type="Proteomes" id="UP000078284">
    <property type="component" value="Chromosome 5"/>
</dbReference>
<dbReference type="EMBL" id="LUHQ01000005">
    <property type="protein sequence ID" value="OAO95994.1"/>
    <property type="molecule type" value="Genomic_DNA"/>
</dbReference>
<evidence type="ECO:0000313" key="1">
    <source>
        <dbReference type="EMBL" id="OAO95994.1"/>
    </source>
</evidence>
<reference evidence="2" key="1">
    <citation type="journal article" date="2016" name="Proc. Natl. Acad. Sci. U.S.A.">
        <title>Chromosome-level assembly of Arabidopsis thaliana Ler reveals the extent of translocation and inversion polymorphisms.</title>
        <authorList>
            <person name="Zapata L."/>
            <person name="Ding J."/>
            <person name="Willing E.M."/>
            <person name="Hartwig B."/>
            <person name="Bezdan D."/>
            <person name="Jiao W.B."/>
            <person name="Patel V."/>
            <person name="Velikkakam James G."/>
            <person name="Koornneef M."/>
            <person name="Ossowski S."/>
            <person name="Schneeberger K."/>
        </authorList>
    </citation>
    <scope>NUCLEOTIDE SEQUENCE [LARGE SCALE GENOMIC DNA]</scope>
    <source>
        <strain evidence="2">cv. Landsberg erecta</strain>
    </source>
</reference>
<sequence>MATRRYEDLLSSRIKIEQMKIQKSWNYPSDFASNDICKRKREEKLKRNSHKC</sequence>
<proteinExistence type="predicted"/>
<gene>
    <name evidence="1" type="ordered locus">AXX17_At5g29200</name>
</gene>
<organism evidence="1 2">
    <name type="scientific">Arabidopsis thaliana</name>
    <name type="common">Mouse-ear cress</name>
    <dbReference type="NCBI Taxonomy" id="3702"/>
    <lineage>
        <taxon>Eukaryota</taxon>
        <taxon>Viridiplantae</taxon>
        <taxon>Streptophyta</taxon>
        <taxon>Embryophyta</taxon>
        <taxon>Tracheophyta</taxon>
        <taxon>Spermatophyta</taxon>
        <taxon>Magnoliopsida</taxon>
        <taxon>eudicotyledons</taxon>
        <taxon>Gunneridae</taxon>
        <taxon>Pentapetalae</taxon>
        <taxon>rosids</taxon>
        <taxon>malvids</taxon>
        <taxon>Brassicales</taxon>
        <taxon>Brassicaceae</taxon>
        <taxon>Camelineae</taxon>
        <taxon>Arabidopsis</taxon>
    </lineage>
</organism>
<accession>A0A178US79</accession>
<protein>
    <submittedName>
        <fullName evidence="1">Uncharacterized protein</fullName>
    </submittedName>
</protein>
<dbReference type="AlphaFoldDB" id="A0A178US79"/>
<comment type="caution">
    <text evidence="1">The sequence shown here is derived from an EMBL/GenBank/DDBJ whole genome shotgun (WGS) entry which is preliminary data.</text>
</comment>
<evidence type="ECO:0000313" key="2">
    <source>
        <dbReference type="Proteomes" id="UP000078284"/>
    </source>
</evidence>
<name>A0A178US79_ARATH</name>